<dbReference type="PANTHER" id="PTHR12110">
    <property type="entry name" value="HYDROXYPYRUVATE ISOMERASE"/>
    <property type="match status" value="1"/>
</dbReference>
<protein>
    <submittedName>
        <fullName evidence="3">Sugar phosphate isomerase/epimerase</fullName>
    </submittedName>
</protein>
<dbReference type="Gene3D" id="3.20.20.150">
    <property type="entry name" value="Divalent-metal-dependent TIM barrel enzymes"/>
    <property type="match status" value="1"/>
</dbReference>
<feature type="compositionally biased region" description="Polar residues" evidence="1">
    <location>
        <begin position="263"/>
        <end position="272"/>
    </location>
</feature>
<gene>
    <name evidence="3" type="ORF">SAMN04488571_104245</name>
</gene>
<dbReference type="EMBL" id="FNFT01000004">
    <property type="protein sequence ID" value="SDK15734.1"/>
    <property type="molecule type" value="Genomic_DNA"/>
</dbReference>
<feature type="domain" description="Xylose isomerase-like TIM barrel" evidence="2">
    <location>
        <begin position="50"/>
        <end position="243"/>
    </location>
</feature>
<dbReference type="Pfam" id="PF01261">
    <property type="entry name" value="AP_endonuc_2"/>
    <property type="match status" value="1"/>
</dbReference>
<dbReference type="InterPro" id="IPR050312">
    <property type="entry name" value="IolE/XylAMocC-like"/>
</dbReference>
<dbReference type="GO" id="GO:0016853">
    <property type="term" value="F:isomerase activity"/>
    <property type="evidence" value="ECO:0007669"/>
    <property type="project" value="UniProtKB-KW"/>
</dbReference>
<reference evidence="3 4" key="1">
    <citation type="submission" date="2016-10" db="EMBL/GenBank/DDBJ databases">
        <authorList>
            <person name="Varghese N."/>
            <person name="Submissions S."/>
        </authorList>
    </citation>
    <scope>NUCLEOTIDE SEQUENCE [LARGE SCALE GENOMIC DNA]</scope>
    <source>
        <strain evidence="3 4">DSM 2373</strain>
    </source>
</reference>
<dbReference type="Proteomes" id="UP000326500">
    <property type="component" value="Unassembled WGS sequence"/>
</dbReference>
<organism evidence="3 4">
    <name type="scientific">Methanoculleus thermophilus</name>
    <dbReference type="NCBI Taxonomy" id="2200"/>
    <lineage>
        <taxon>Archaea</taxon>
        <taxon>Methanobacteriati</taxon>
        <taxon>Methanobacteriota</taxon>
        <taxon>Stenosarchaea group</taxon>
        <taxon>Methanomicrobia</taxon>
        <taxon>Methanomicrobiales</taxon>
        <taxon>Methanomicrobiaceae</taxon>
        <taxon>Methanoculleus</taxon>
    </lineage>
</organism>
<feature type="region of interest" description="Disordered" evidence="1">
    <location>
        <begin position="250"/>
        <end position="272"/>
    </location>
</feature>
<dbReference type="STRING" id="2200.GCA_001571405_01309"/>
<dbReference type="AlphaFoldDB" id="A0A1G8ZMC9"/>
<evidence type="ECO:0000256" key="1">
    <source>
        <dbReference type="SAM" id="MobiDB-lite"/>
    </source>
</evidence>
<evidence type="ECO:0000259" key="2">
    <source>
        <dbReference type="Pfam" id="PF01261"/>
    </source>
</evidence>
<sequence length="272" mass="30026">MPPREIIGCSTCCLMDRPLEEALGLIAGRTGLAEILSDGPHNLFRSEVVCHSFDLRYTVHAPVADINIASENEHLRRAAIRVIADLTGICDRIGAERLVVHPGHIWGEEMRGSAQAALDRSLEDLAAVQQEVNVRFAVENMGAWEVCFFREPGFLDRLADLGLGFALDVGHAHTNGNLEEFLERGGAIHVHLHDNCGNRDDHLACGEGKIDFWRVIAALPRNVTMIVEPTRFNQFEKSLEHLKHYSSFPISRSTAARNPRNAPETSGPSEPG</sequence>
<evidence type="ECO:0000313" key="3">
    <source>
        <dbReference type="EMBL" id="SDK15734.1"/>
    </source>
</evidence>
<dbReference type="SUPFAM" id="SSF51658">
    <property type="entry name" value="Xylose isomerase-like"/>
    <property type="match status" value="1"/>
</dbReference>
<dbReference type="PANTHER" id="PTHR12110:SF21">
    <property type="entry name" value="XYLOSE ISOMERASE-LIKE TIM BARREL DOMAIN-CONTAINING PROTEIN"/>
    <property type="match status" value="1"/>
</dbReference>
<name>A0A1G8ZMC9_9EURY</name>
<dbReference type="InterPro" id="IPR036237">
    <property type="entry name" value="Xyl_isomerase-like_sf"/>
</dbReference>
<dbReference type="InterPro" id="IPR013022">
    <property type="entry name" value="Xyl_isomerase-like_TIM-brl"/>
</dbReference>
<accession>A0A1G8ZMC9</accession>
<proteinExistence type="predicted"/>
<keyword evidence="3" id="KW-0413">Isomerase</keyword>
<evidence type="ECO:0000313" key="4">
    <source>
        <dbReference type="Proteomes" id="UP000326500"/>
    </source>
</evidence>
<keyword evidence="4" id="KW-1185">Reference proteome</keyword>